<keyword evidence="2" id="KW-1185">Reference proteome</keyword>
<proteinExistence type="predicted"/>
<reference evidence="2" key="1">
    <citation type="submission" date="2016-06" db="EMBL/GenBank/DDBJ databases">
        <title>Parallel loss of symbiosis genes in relatives of nitrogen-fixing non-legume Parasponia.</title>
        <authorList>
            <person name="Van Velzen R."/>
            <person name="Holmer R."/>
            <person name="Bu F."/>
            <person name="Rutten L."/>
            <person name="Van Zeijl A."/>
            <person name="Liu W."/>
            <person name="Santuari L."/>
            <person name="Cao Q."/>
            <person name="Sharma T."/>
            <person name="Shen D."/>
            <person name="Roswanjaya Y."/>
            <person name="Wardhani T."/>
            <person name="Kalhor M.S."/>
            <person name="Jansen J."/>
            <person name="Van den Hoogen J."/>
            <person name="Gungor B."/>
            <person name="Hartog M."/>
            <person name="Hontelez J."/>
            <person name="Verver J."/>
            <person name="Yang W.-C."/>
            <person name="Schijlen E."/>
            <person name="Repin R."/>
            <person name="Schilthuizen M."/>
            <person name="Schranz E."/>
            <person name="Heidstra R."/>
            <person name="Miyata K."/>
            <person name="Fedorova E."/>
            <person name="Kohlen W."/>
            <person name="Bisseling T."/>
            <person name="Smit S."/>
            <person name="Geurts R."/>
        </authorList>
    </citation>
    <scope>NUCLEOTIDE SEQUENCE [LARGE SCALE GENOMIC DNA]</scope>
    <source>
        <strain evidence="2">cv. RG33-2</strain>
    </source>
</reference>
<evidence type="ECO:0000313" key="1">
    <source>
        <dbReference type="EMBL" id="PON90227.1"/>
    </source>
</evidence>
<dbReference type="Proteomes" id="UP000237000">
    <property type="component" value="Unassembled WGS sequence"/>
</dbReference>
<organism evidence="1 2">
    <name type="scientific">Trema orientale</name>
    <name type="common">Charcoal tree</name>
    <name type="synonym">Celtis orientalis</name>
    <dbReference type="NCBI Taxonomy" id="63057"/>
    <lineage>
        <taxon>Eukaryota</taxon>
        <taxon>Viridiplantae</taxon>
        <taxon>Streptophyta</taxon>
        <taxon>Embryophyta</taxon>
        <taxon>Tracheophyta</taxon>
        <taxon>Spermatophyta</taxon>
        <taxon>Magnoliopsida</taxon>
        <taxon>eudicotyledons</taxon>
        <taxon>Gunneridae</taxon>
        <taxon>Pentapetalae</taxon>
        <taxon>rosids</taxon>
        <taxon>fabids</taxon>
        <taxon>Rosales</taxon>
        <taxon>Cannabaceae</taxon>
        <taxon>Trema</taxon>
    </lineage>
</organism>
<comment type="caution">
    <text evidence="1">The sequence shown here is derived from an EMBL/GenBank/DDBJ whole genome shotgun (WGS) entry which is preliminary data.</text>
</comment>
<accession>A0A2P5EXG6</accession>
<protein>
    <recommendedName>
        <fullName evidence="3">Endonuclease/exonuclease/phosphatase</fullName>
    </recommendedName>
</protein>
<sequence length="147" mass="16681">MVRSGGLLLLWNDDIDVSIASYSKGHIDVWIVESNWHSRFLGFYGNPKAERRNASSELLRRMCSMGGGPWFEKPIPSAKSLKESCFGGVRGSLETTSSRMTFRSEQNFGKWRKRIDKLQSSLNRLYEDSDQRSGEELAEWANTAIIG</sequence>
<dbReference type="OrthoDB" id="1113909at2759"/>
<dbReference type="AlphaFoldDB" id="A0A2P5EXG6"/>
<name>A0A2P5EXG6_TREOI</name>
<dbReference type="InParanoid" id="A0A2P5EXG6"/>
<evidence type="ECO:0000313" key="2">
    <source>
        <dbReference type="Proteomes" id="UP000237000"/>
    </source>
</evidence>
<dbReference type="EMBL" id="JXTC01000085">
    <property type="protein sequence ID" value="PON90227.1"/>
    <property type="molecule type" value="Genomic_DNA"/>
</dbReference>
<gene>
    <name evidence="1" type="ORF">TorRG33x02_138770</name>
</gene>
<evidence type="ECO:0008006" key="3">
    <source>
        <dbReference type="Google" id="ProtNLM"/>
    </source>
</evidence>